<dbReference type="EMBL" id="CP014640">
    <property type="protein sequence ID" value="ANH79175.1"/>
    <property type="molecule type" value="Genomic_DNA"/>
</dbReference>
<dbReference type="InterPro" id="IPR044068">
    <property type="entry name" value="CB"/>
</dbReference>
<accession>A0A1A9HWF1</accession>
<keyword evidence="7" id="KW-0614">Plasmid</keyword>
<proteinExistence type="predicted"/>
<feature type="domain" description="Core-binding (CB)" evidence="6">
    <location>
        <begin position="19"/>
        <end position="106"/>
    </location>
</feature>
<dbReference type="Gene3D" id="1.10.443.10">
    <property type="entry name" value="Intergrase catalytic core"/>
    <property type="match status" value="1"/>
</dbReference>
<dbReference type="GO" id="GO:0003677">
    <property type="term" value="F:DNA binding"/>
    <property type="evidence" value="ECO:0007669"/>
    <property type="project" value="UniProtKB-UniRule"/>
</dbReference>
<dbReference type="PATRIC" id="fig|1806891.3.peg.996"/>
<dbReference type="InterPro" id="IPR011010">
    <property type="entry name" value="DNA_brk_join_enz"/>
</dbReference>
<organism evidence="7 8">
    <name type="scientific">Candidatus Chlamydia sanziniae</name>
    <dbReference type="NCBI Taxonomy" id="1806891"/>
    <lineage>
        <taxon>Bacteria</taxon>
        <taxon>Pseudomonadati</taxon>
        <taxon>Chlamydiota</taxon>
        <taxon>Chlamydiia</taxon>
        <taxon>Chlamydiales</taxon>
        <taxon>Chlamydiaceae</taxon>
        <taxon>Chlamydia/Chlamydophila group</taxon>
        <taxon>Chlamydia</taxon>
    </lineage>
</organism>
<protein>
    <submittedName>
        <fullName evidence="7">Virulence plasmid integrase pGP8-D</fullName>
    </submittedName>
</protein>
<dbReference type="PROSITE" id="PS51900">
    <property type="entry name" value="CB"/>
    <property type="match status" value="1"/>
</dbReference>
<evidence type="ECO:0000256" key="4">
    <source>
        <dbReference type="PROSITE-ProRule" id="PRU01248"/>
    </source>
</evidence>
<dbReference type="InterPro" id="IPR002104">
    <property type="entry name" value="Integrase_catalytic"/>
</dbReference>
<gene>
    <name evidence="7" type="ORF">Cs308_1005</name>
</gene>
<dbReference type="CDD" id="cd00397">
    <property type="entry name" value="DNA_BRE_C"/>
    <property type="match status" value="1"/>
</dbReference>
<evidence type="ECO:0000259" key="5">
    <source>
        <dbReference type="PROSITE" id="PS51898"/>
    </source>
</evidence>
<evidence type="ECO:0000256" key="2">
    <source>
        <dbReference type="ARBA" id="ARBA00023125"/>
    </source>
</evidence>
<dbReference type="GO" id="GO:0015074">
    <property type="term" value="P:DNA integration"/>
    <property type="evidence" value="ECO:0007669"/>
    <property type="project" value="UniProtKB-KW"/>
</dbReference>
<name>A0A1A9HWF1_9CHLA</name>
<evidence type="ECO:0000259" key="6">
    <source>
        <dbReference type="PROSITE" id="PS51900"/>
    </source>
</evidence>
<dbReference type="Proteomes" id="UP000078162">
    <property type="component" value="Plasmid"/>
</dbReference>
<dbReference type="KEGG" id="csaz:Cs308_1005"/>
<dbReference type="InterPro" id="IPR013762">
    <property type="entry name" value="Integrase-like_cat_sf"/>
</dbReference>
<feature type="domain" description="Tyr recombinase" evidence="5">
    <location>
        <begin position="134"/>
        <end position="309"/>
    </location>
</feature>
<keyword evidence="8" id="KW-1185">Reference proteome</keyword>
<reference evidence="7 8" key="1">
    <citation type="submission" date="2016-03" db="EMBL/GenBank/DDBJ databases">
        <title>Culture-independent genomics supports pathogen discovery for uncultivable bacteria within the genus Chlamydia.</title>
        <authorList>
            <person name="Taylor-Brown A."/>
            <person name="Bachmann N.L."/>
            <person name="Borel N."/>
            <person name="Polkinghorne A."/>
        </authorList>
    </citation>
    <scope>NUCLEOTIDE SEQUENCE [LARGE SCALE GENOMIC DNA]</scope>
    <source>
        <strain evidence="7 8">2742-308</strain>
        <plasmid evidence="8">Plasmid</plasmid>
    </source>
</reference>
<dbReference type="SUPFAM" id="SSF56349">
    <property type="entry name" value="DNA breaking-rejoining enzymes"/>
    <property type="match status" value="1"/>
</dbReference>
<dbReference type="GO" id="GO:0006310">
    <property type="term" value="P:DNA recombination"/>
    <property type="evidence" value="ECO:0007669"/>
    <property type="project" value="UniProtKB-KW"/>
</dbReference>
<evidence type="ECO:0000256" key="1">
    <source>
        <dbReference type="ARBA" id="ARBA00022908"/>
    </source>
</evidence>
<evidence type="ECO:0000313" key="8">
    <source>
        <dbReference type="Proteomes" id="UP000078162"/>
    </source>
</evidence>
<keyword evidence="2 4" id="KW-0238">DNA-binding</keyword>
<dbReference type="Pfam" id="PF00589">
    <property type="entry name" value="Phage_integrase"/>
    <property type="match status" value="1"/>
</dbReference>
<geneLocation type="plasmid" evidence="8"/>
<evidence type="ECO:0000256" key="3">
    <source>
        <dbReference type="ARBA" id="ARBA00023172"/>
    </source>
</evidence>
<dbReference type="PROSITE" id="PS51898">
    <property type="entry name" value="TYR_RECOMBINASE"/>
    <property type="match status" value="1"/>
</dbReference>
<sequence length="312" mass="35781">MLGLSMSNLSHFHRSRLFLTVFEATSVWLATLSPITGKNYSSGIKFLVANGILNPLMKLEDLTCVDHSDILYKIKSLTHTHNGKSISEASRQARAACYISFTKFLCRLTKGMIKQAVPSRDFGSATFYKIRDKVKTEFISKREWLLFCDSLKKISYRDYLIGKLIIQGVRKLSEVVSVRTEDVSFSQNRISFKIKKRQNRIREVKVTYPTFLMEELKEYIGSREGWVFVSDEGQRVAINQIYYYFKLAENDIQLPVKVTPHVLRASALAYLKRSGFADVDIMRISCLSSPEMMLAYDSLSETNLTTQLPLIF</sequence>
<dbReference type="AlphaFoldDB" id="A0A1A9HWF1"/>
<evidence type="ECO:0000313" key="7">
    <source>
        <dbReference type="EMBL" id="ANH79175.1"/>
    </source>
</evidence>
<keyword evidence="1" id="KW-0229">DNA integration</keyword>
<keyword evidence="3" id="KW-0233">DNA recombination</keyword>